<sequence length="79" mass="8940">MAPFAATPVLRLRRAGRDGAGKGPTHDPPCRRARITLLQPTRNAKSNYEFYKNGYRIDVEPMRGHVRIATRRAPGRAKR</sequence>
<protein>
    <submittedName>
        <fullName evidence="2">Uncharacterized protein</fullName>
    </submittedName>
</protein>
<dbReference type="AlphaFoldDB" id="A0A0H3A2C5"/>
<reference evidence="2 3" key="1">
    <citation type="submission" date="2006-10" db="EMBL/GenBank/DDBJ databases">
        <authorList>
            <person name="Fleischmann R.D."/>
            <person name="Dodson R.J."/>
            <person name="Haft D.H."/>
            <person name="Merkel J.S."/>
            <person name="Nelson W.C."/>
            <person name="Fraser C.M."/>
        </authorList>
    </citation>
    <scope>NUCLEOTIDE SEQUENCE [LARGE SCALE GENOMIC DNA]</scope>
    <source>
        <strain evidence="2 3">104</strain>
    </source>
</reference>
<dbReference type="EMBL" id="CP000479">
    <property type="protein sequence ID" value="ABK68169.1"/>
    <property type="molecule type" value="Genomic_DNA"/>
</dbReference>
<dbReference type="KEGG" id="mav:MAV_3617"/>
<organism evidence="2 3">
    <name type="scientific">Mycobacterium avium (strain 104)</name>
    <dbReference type="NCBI Taxonomy" id="243243"/>
    <lineage>
        <taxon>Bacteria</taxon>
        <taxon>Bacillati</taxon>
        <taxon>Actinomycetota</taxon>
        <taxon>Actinomycetes</taxon>
        <taxon>Mycobacteriales</taxon>
        <taxon>Mycobacteriaceae</taxon>
        <taxon>Mycobacterium</taxon>
        <taxon>Mycobacterium avium complex (MAC)</taxon>
    </lineage>
</organism>
<feature type="region of interest" description="Disordered" evidence="1">
    <location>
        <begin position="1"/>
        <end position="31"/>
    </location>
</feature>
<evidence type="ECO:0000256" key="1">
    <source>
        <dbReference type="SAM" id="MobiDB-lite"/>
    </source>
</evidence>
<dbReference type="Proteomes" id="UP000001574">
    <property type="component" value="Chromosome"/>
</dbReference>
<accession>A0A0H3A2C5</accession>
<name>A0A0H3A2C5_MYCA1</name>
<feature type="compositionally biased region" description="Basic and acidic residues" evidence="1">
    <location>
        <begin position="15"/>
        <end position="30"/>
    </location>
</feature>
<evidence type="ECO:0000313" key="3">
    <source>
        <dbReference type="Proteomes" id="UP000001574"/>
    </source>
</evidence>
<dbReference type="HOGENOM" id="CLU_2602193_0_0_11"/>
<proteinExistence type="predicted"/>
<gene>
    <name evidence="2" type="ordered locus">MAV_3617</name>
</gene>
<evidence type="ECO:0000313" key="2">
    <source>
        <dbReference type="EMBL" id="ABK68169.1"/>
    </source>
</evidence>